<dbReference type="AlphaFoldDB" id="T1F8V3"/>
<evidence type="ECO:0000313" key="2">
    <source>
        <dbReference type="EnsemblMetazoa" id="HelroP175108"/>
    </source>
</evidence>
<dbReference type="KEGG" id="hro:HELRODRAFT_175108"/>
<dbReference type="RefSeq" id="XP_009020793.1">
    <property type="nucleotide sequence ID" value="XM_009022545.1"/>
</dbReference>
<dbReference type="EMBL" id="KB096830">
    <property type="protein sequence ID" value="ESO01081.1"/>
    <property type="molecule type" value="Genomic_DNA"/>
</dbReference>
<dbReference type="EMBL" id="AMQM01005150">
    <property type="status" value="NOT_ANNOTATED_CDS"/>
    <property type="molecule type" value="Genomic_DNA"/>
</dbReference>
<dbReference type="EnsemblMetazoa" id="HelroT175108">
    <property type="protein sequence ID" value="HelroP175108"/>
    <property type="gene ID" value="HelroG175108"/>
</dbReference>
<accession>T1F8V3</accession>
<sequence>MVFYFCADRIRTRSWCNNNDDVAQPLSKQFISVLGCESMTAPEHSRIELQEENRLVVRCQHSKEFFHFVCVDHTWVGRPGNCSTAVSTTVNVRNERVASDEFNIFPLAYLYFNISIHVLIPWKIKLKNFAFEIFPSLVPFFQA</sequence>
<gene>
    <name evidence="2" type="primary">20205252</name>
    <name evidence="1" type="ORF">HELRODRAFT_175108</name>
</gene>
<dbReference type="Proteomes" id="UP000015101">
    <property type="component" value="Unassembled WGS sequence"/>
</dbReference>
<reference evidence="1 3" key="2">
    <citation type="journal article" date="2013" name="Nature">
        <title>Insights into bilaterian evolution from three spiralian genomes.</title>
        <authorList>
            <person name="Simakov O."/>
            <person name="Marletaz F."/>
            <person name="Cho S.J."/>
            <person name="Edsinger-Gonzales E."/>
            <person name="Havlak P."/>
            <person name="Hellsten U."/>
            <person name="Kuo D.H."/>
            <person name="Larsson T."/>
            <person name="Lv J."/>
            <person name="Arendt D."/>
            <person name="Savage R."/>
            <person name="Osoegawa K."/>
            <person name="de Jong P."/>
            <person name="Grimwood J."/>
            <person name="Chapman J.A."/>
            <person name="Shapiro H."/>
            <person name="Aerts A."/>
            <person name="Otillar R.P."/>
            <person name="Terry A.Y."/>
            <person name="Boore J.L."/>
            <person name="Grigoriev I.V."/>
            <person name="Lindberg D.R."/>
            <person name="Seaver E.C."/>
            <person name="Weisblat D.A."/>
            <person name="Putnam N.H."/>
            <person name="Rokhsar D.S."/>
        </authorList>
    </citation>
    <scope>NUCLEOTIDE SEQUENCE</scope>
</reference>
<dbReference type="CTD" id="20205252"/>
<proteinExistence type="predicted"/>
<dbReference type="HOGENOM" id="CLU_1808294_0_0_1"/>
<evidence type="ECO:0000313" key="3">
    <source>
        <dbReference type="Proteomes" id="UP000015101"/>
    </source>
</evidence>
<dbReference type="InParanoid" id="T1F8V3"/>
<protein>
    <submittedName>
        <fullName evidence="1 2">Uncharacterized protein</fullName>
    </submittedName>
</protein>
<reference evidence="3" key="1">
    <citation type="submission" date="2012-12" db="EMBL/GenBank/DDBJ databases">
        <authorList>
            <person name="Hellsten U."/>
            <person name="Grimwood J."/>
            <person name="Chapman J.A."/>
            <person name="Shapiro H."/>
            <person name="Aerts A."/>
            <person name="Otillar R.P."/>
            <person name="Terry A.Y."/>
            <person name="Boore J.L."/>
            <person name="Simakov O."/>
            <person name="Marletaz F."/>
            <person name="Cho S.-J."/>
            <person name="Edsinger-Gonzales E."/>
            <person name="Havlak P."/>
            <person name="Kuo D.-H."/>
            <person name="Larsson T."/>
            <person name="Lv J."/>
            <person name="Arendt D."/>
            <person name="Savage R."/>
            <person name="Osoegawa K."/>
            <person name="de Jong P."/>
            <person name="Lindberg D.R."/>
            <person name="Seaver E.C."/>
            <person name="Weisblat D.A."/>
            <person name="Putnam N.H."/>
            <person name="Grigoriev I.V."/>
            <person name="Rokhsar D.S."/>
        </authorList>
    </citation>
    <scope>NUCLEOTIDE SEQUENCE</scope>
</reference>
<evidence type="ECO:0000313" key="1">
    <source>
        <dbReference type="EMBL" id="ESO01081.1"/>
    </source>
</evidence>
<dbReference type="GeneID" id="20205252"/>
<reference evidence="2" key="3">
    <citation type="submission" date="2015-06" db="UniProtKB">
        <authorList>
            <consortium name="EnsemblMetazoa"/>
        </authorList>
    </citation>
    <scope>IDENTIFICATION</scope>
</reference>
<organism evidence="2 3">
    <name type="scientific">Helobdella robusta</name>
    <name type="common">Californian leech</name>
    <dbReference type="NCBI Taxonomy" id="6412"/>
    <lineage>
        <taxon>Eukaryota</taxon>
        <taxon>Metazoa</taxon>
        <taxon>Spiralia</taxon>
        <taxon>Lophotrochozoa</taxon>
        <taxon>Annelida</taxon>
        <taxon>Clitellata</taxon>
        <taxon>Hirudinea</taxon>
        <taxon>Rhynchobdellida</taxon>
        <taxon>Glossiphoniidae</taxon>
        <taxon>Helobdella</taxon>
    </lineage>
</organism>
<name>T1F8V3_HELRO</name>
<keyword evidence="3" id="KW-1185">Reference proteome</keyword>